<dbReference type="Gene3D" id="2.130.10.10">
    <property type="entry name" value="YVTN repeat-like/Quinoprotein amine dehydrogenase"/>
    <property type="match status" value="1"/>
</dbReference>
<dbReference type="STRING" id="7176.B0WDP4"/>
<dbReference type="HOGENOM" id="CLU_498070_0_0_1"/>
<dbReference type="InterPro" id="IPR015943">
    <property type="entry name" value="WD40/YVTN_repeat-like_dom_sf"/>
</dbReference>
<gene>
    <name evidence="3" type="primary">6036837</name>
    <name evidence="2" type="ORF">CpipJ_CPIJ004761</name>
</gene>
<dbReference type="OrthoDB" id="5578278at2759"/>
<evidence type="ECO:0000313" key="4">
    <source>
        <dbReference type="Proteomes" id="UP000002320"/>
    </source>
</evidence>
<dbReference type="EnsemblMetazoa" id="CPIJ004761-RA">
    <property type="protein sequence ID" value="CPIJ004761-PA"/>
    <property type="gene ID" value="CPIJ004761"/>
</dbReference>
<evidence type="ECO:0000313" key="2">
    <source>
        <dbReference type="EMBL" id="EDS44743.1"/>
    </source>
</evidence>
<dbReference type="Proteomes" id="UP000002320">
    <property type="component" value="Unassembled WGS sequence"/>
</dbReference>
<proteinExistence type="predicted"/>
<keyword evidence="4" id="KW-1185">Reference proteome</keyword>
<accession>B0WDP4</accession>
<sequence length="547" mass="61568">MVDGNQRSVTLPDKPKTPTTEQAKAQLLPRQRSFSCHRSPVITQIIWPLYTKKNRFRCSTTGSTANLTGNVRLLHLILSNRRTLLLFLPLTDHRFPAESLFTRLENRLLQLTHRHKPPPPPLVSWKPFKTKQLFPWQRGNQLSLGNQKQHTGTVLMRLKAHNTPIERISFPFWSQSRSGRPQKPKLQTEKSTVTGQRAKPSKAEPSMLFLVTTQDCAMLYNVRNFVRVHQLNYGKADALKRIDQLQWIPKTDALLLGCGLDGMLQIWNSELKLVRELNLKKMKDNYLKKFCPMVIPGNITDEGDLCDQGDSSRVEIERVIRSMTSNGQGSRFVKTARFAGKLLLLHCVDNSLVVVSSDAWQICKVLVFTNLFITHFDVLGHVEQSSAAGHELVVVVKTVDSDLCLMNLEDGTRRCIVRGPENKCYKFLPSRNGKMLANVLKSGQVLLHNLEFHSCALKANKLQHLATGKTHPRPLKTATASRAAVNCNLVSQSSGGSLYNSSSGMTTSAQAVTTGQSTSVFRKESKLKTDRRLEDIHDKVCALLFYV</sequence>
<dbReference type="KEGG" id="cqu:CpipJ_CPIJ004761"/>
<dbReference type="VEuPathDB" id="VectorBase:CPIJ004761"/>
<dbReference type="eggNOG" id="KOG1093">
    <property type="taxonomic scope" value="Eukaryota"/>
</dbReference>
<name>B0WDP4_CULQU</name>
<dbReference type="InParanoid" id="B0WDP4"/>
<organism>
    <name type="scientific">Culex quinquefasciatus</name>
    <name type="common">Southern house mosquito</name>
    <name type="synonym">Culex pungens</name>
    <dbReference type="NCBI Taxonomy" id="7176"/>
    <lineage>
        <taxon>Eukaryota</taxon>
        <taxon>Metazoa</taxon>
        <taxon>Ecdysozoa</taxon>
        <taxon>Arthropoda</taxon>
        <taxon>Hexapoda</taxon>
        <taxon>Insecta</taxon>
        <taxon>Pterygota</taxon>
        <taxon>Neoptera</taxon>
        <taxon>Endopterygota</taxon>
        <taxon>Diptera</taxon>
        <taxon>Nematocera</taxon>
        <taxon>Culicoidea</taxon>
        <taxon>Culicidae</taxon>
        <taxon>Culicinae</taxon>
        <taxon>Culicini</taxon>
        <taxon>Culex</taxon>
        <taxon>Culex</taxon>
    </lineage>
</organism>
<reference evidence="3" key="2">
    <citation type="submission" date="2021-02" db="UniProtKB">
        <authorList>
            <consortium name="EnsemblMetazoa"/>
        </authorList>
    </citation>
    <scope>IDENTIFICATION</scope>
    <source>
        <strain evidence="3">JHB</strain>
    </source>
</reference>
<reference evidence="2" key="1">
    <citation type="submission" date="2007-03" db="EMBL/GenBank/DDBJ databases">
        <title>Annotation of Culex pipiens quinquefasciatus.</title>
        <authorList>
            <consortium name="The Broad Institute Genome Sequencing Platform"/>
            <person name="Atkinson P.W."/>
            <person name="Hemingway J."/>
            <person name="Christensen B.M."/>
            <person name="Higgs S."/>
            <person name="Kodira C."/>
            <person name="Hannick L."/>
            <person name="Megy K."/>
            <person name="O'Leary S."/>
            <person name="Pearson M."/>
            <person name="Haas B.J."/>
            <person name="Mauceli E."/>
            <person name="Wortman J.R."/>
            <person name="Lee N.H."/>
            <person name="Guigo R."/>
            <person name="Stanke M."/>
            <person name="Alvarado L."/>
            <person name="Amedeo P."/>
            <person name="Antoine C.H."/>
            <person name="Arensburger P."/>
            <person name="Bidwell S.L."/>
            <person name="Crawford M."/>
            <person name="Camaro F."/>
            <person name="Devon K."/>
            <person name="Engels R."/>
            <person name="Hammond M."/>
            <person name="Howarth C."/>
            <person name="Koehrsen M."/>
            <person name="Lawson D."/>
            <person name="Montgomery P."/>
            <person name="Nene V."/>
            <person name="Nusbaum C."/>
            <person name="Puiu D."/>
            <person name="Romero-Severson J."/>
            <person name="Severson D.W."/>
            <person name="Shumway M."/>
            <person name="Sisk P."/>
            <person name="Stolte C."/>
            <person name="Zeng Q."/>
            <person name="Eisenstadt E."/>
            <person name="Fraser-Liggett C."/>
            <person name="Strausberg R."/>
            <person name="Galagan J."/>
            <person name="Birren B."/>
            <person name="Collins F.H."/>
        </authorList>
    </citation>
    <scope>NUCLEOTIDE SEQUENCE [LARGE SCALE GENOMIC DNA]</scope>
    <source>
        <strain evidence="2">JHB</strain>
    </source>
</reference>
<dbReference type="VEuPathDB" id="VectorBase:CQUJHB001357"/>
<dbReference type="EMBL" id="DS231899">
    <property type="protein sequence ID" value="EDS44743.1"/>
    <property type="molecule type" value="Genomic_DNA"/>
</dbReference>
<protein>
    <submittedName>
        <fullName evidence="2 3">Uncharacterized protein</fullName>
    </submittedName>
</protein>
<dbReference type="InterPro" id="IPR036322">
    <property type="entry name" value="WD40_repeat_dom_sf"/>
</dbReference>
<dbReference type="AlphaFoldDB" id="B0WDP4"/>
<evidence type="ECO:0000313" key="3">
    <source>
        <dbReference type="EnsemblMetazoa" id="CPIJ004761-PA"/>
    </source>
</evidence>
<evidence type="ECO:0000256" key="1">
    <source>
        <dbReference type="SAM" id="MobiDB-lite"/>
    </source>
</evidence>
<feature type="region of interest" description="Disordered" evidence="1">
    <location>
        <begin position="174"/>
        <end position="200"/>
    </location>
</feature>
<dbReference type="SUPFAM" id="SSF50978">
    <property type="entry name" value="WD40 repeat-like"/>
    <property type="match status" value="1"/>
</dbReference>
<feature type="region of interest" description="Disordered" evidence="1">
    <location>
        <begin position="1"/>
        <end position="26"/>
    </location>
</feature>